<evidence type="ECO:0000256" key="1">
    <source>
        <dbReference type="ARBA" id="ARBA00022737"/>
    </source>
</evidence>
<proteinExistence type="predicted"/>
<dbReference type="SMART" id="SM00116">
    <property type="entry name" value="CBS"/>
    <property type="match status" value="3"/>
</dbReference>
<dbReference type="Proteomes" id="UP001230188">
    <property type="component" value="Unassembled WGS sequence"/>
</dbReference>
<comment type="caution">
    <text evidence="5">The sequence shown here is derived from an EMBL/GenBank/DDBJ whole genome shotgun (WGS) entry which is preliminary data.</text>
</comment>
<evidence type="ECO:0000256" key="3">
    <source>
        <dbReference type="PROSITE-ProRule" id="PRU00703"/>
    </source>
</evidence>
<evidence type="ECO:0000256" key="2">
    <source>
        <dbReference type="ARBA" id="ARBA00023122"/>
    </source>
</evidence>
<feature type="domain" description="CBS" evidence="4">
    <location>
        <begin position="283"/>
        <end position="340"/>
    </location>
</feature>
<dbReference type="PROSITE" id="PS51371">
    <property type="entry name" value="CBS"/>
    <property type="match status" value="2"/>
</dbReference>
<dbReference type="PANTHER" id="PTHR13780:SF36">
    <property type="entry name" value="CBS DOMAIN-CONTAINING PROTEIN"/>
    <property type="match status" value="1"/>
</dbReference>
<keyword evidence="1" id="KW-0677">Repeat</keyword>
<dbReference type="InterPro" id="IPR046342">
    <property type="entry name" value="CBS_dom_sf"/>
</dbReference>
<dbReference type="EMBL" id="JAQMWT010000240">
    <property type="protein sequence ID" value="KAJ8606925.1"/>
    <property type="molecule type" value="Genomic_DNA"/>
</dbReference>
<dbReference type="Gene3D" id="3.10.580.10">
    <property type="entry name" value="CBS-domain"/>
    <property type="match status" value="2"/>
</dbReference>
<dbReference type="SUPFAM" id="SSF54631">
    <property type="entry name" value="CBS-domain pair"/>
    <property type="match status" value="2"/>
</dbReference>
<accession>A0AAD7UJQ6</accession>
<sequence>MHDGRRDNYKLWATIKSPVAGLRVRDVVPRQQHETVTIESTQSIEDALQLLGRHGFLSLPVVGDGVIDTLDLALLAVAIFSSVAKLSDEIAVNKFFETTIGDAVDACLEYRLESNPVFDARGSVAVDAPLADLLDMMWGGWHRVQLTAGEKTVRHVSQSDVLRFMASNLHLVAATREISTAVRLLPRGILVTARTTDTALAALSKLPRHAVSAVPVVDDRGRLVGVFSASDLRHLDRANIRDLGLPVLDFIATHAPKNRHFRTLLQRQPTDDDNDDVVEPPQAPPLPYVCKPTDAFDLVLYKILALKVHRLFVVDDAFSPIGVVSMGDLMRIFLLGNAAENAQRATIEE</sequence>
<dbReference type="InterPro" id="IPR050511">
    <property type="entry name" value="AMPK_gamma/SDS23_families"/>
</dbReference>
<dbReference type="AlphaFoldDB" id="A0AAD7UJQ6"/>
<feature type="domain" description="CBS" evidence="4">
    <location>
        <begin position="184"/>
        <end position="243"/>
    </location>
</feature>
<gene>
    <name evidence="5" type="ORF">CTAYLR_008638</name>
</gene>
<evidence type="ECO:0000313" key="6">
    <source>
        <dbReference type="Proteomes" id="UP001230188"/>
    </source>
</evidence>
<keyword evidence="6" id="KW-1185">Reference proteome</keyword>
<evidence type="ECO:0000259" key="4">
    <source>
        <dbReference type="PROSITE" id="PS51371"/>
    </source>
</evidence>
<keyword evidence="2 3" id="KW-0129">CBS domain</keyword>
<dbReference type="PANTHER" id="PTHR13780">
    <property type="entry name" value="AMP-ACTIVATED PROTEIN KINASE, GAMMA REGULATORY SUBUNIT"/>
    <property type="match status" value="1"/>
</dbReference>
<dbReference type="Pfam" id="PF00571">
    <property type="entry name" value="CBS"/>
    <property type="match status" value="3"/>
</dbReference>
<dbReference type="InterPro" id="IPR000644">
    <property type="entry name" value="CBS_dom"/>
</dbReference>
<name>A0AAD7UJQ6_9STRA</name>
<organism evidence="5 6">
    <name type="scientific">Chrysophaeum taylorii</name>
    <dbReference type="NCBI Taxonomy" id="2483200"/>
    <lineage>
        <taxon>Eukaryota</taxon>
        <taxon>Sar</taxon>
        <taxon>Stramenopiles</taxon>
        <taxon>Ochrophyta</taxon>
        <taxon>Pelagophyceae</taxon>
        <taxon>Pelagomonadales</taxon>
        <taxon>Pelagomonadaceae</taxon>
        <taxon>Chrysophaeum</taxon>
    </lineage>
</organism>
<evidence type="ECO:0000313" key="5">
    <source>
        <dbReference type="EMBL" id="KAJ8606925.1"/>
    </source>
</evidence>
<protein>
    <recommendedName>
        <fullName evidence="4">CBS domain-containing protein</fullName>
    </recommendedName>
</protein>
<reference evidence="5" key="1">
    <citation type="submission" date="2023-01" db="EMBL/GenBank/DDBJ databases">
        <title>Metagenome sequencing of chrysophaentin producing Chrysophaeum taylorii.</title>
        <authorList>
            <person name="Davison J."/>
            <person name="Bewley C."/>
        </authorList>
    </citation>
    <scope>NUCLEOTIDE SEQUENCE</scope>
    <source>
        <strain evidence="5">NIES-1699</strain>
    </source>
</reference>